<evidence type="ECO:0000313" key="2">
    <source>
        <dbReference type="Proteomes" id="UP000271031"/>
    </source>
</evidence>
<comment type="caution">
    <text evidence="1">The sequence shown here is derived from an EMBL/GenBank/DDBJ whole genome shotgun (WGS) entry which is preliminary data.</text>
</comment>
<accession>A0A3M8DRG7</accession>
<protein>
    <recommendedName>
        <fullName evidence="3">Post-transcriptional regulator</fullName>
    </recommendedName>
</protein>
<sequence>MELPFGDLYEDLRDLCVSKAEEFSLLGYENIGPRDIWKCVAGQYKQIPAMHQLVNDILSLKITKYMNYVMIAMYKNPDSI</sequence>
<proteinExistence type="predicted"/>
<dbReference type="Proteomes" id="UP000271031">
    <property type="component" value="Unassembled WGS sequence"/>
</dbReference>
<dbReference type="AlphaFoldDB" id="A0A3M8DRG7"/>
<reference evidence="1 2" key="1">
    <citation type="submission" date="2018-10" db="EMBL/GenBank/DDBJ databases">
        <title>Phylogenomics of Brevibacillus.</title>
        <authorList>
            <person name="Dunlap C."/>
        </authorList>
    </citation>
    <scope>NUCLEOTIDE SEQUENCE [LARGE SCALE GENOMIC DNA]</scope>
    <source>
        <strain evidence="1 2">JCM 15716</strain>
    </source>
</reference>
<dbReference type="InterPro" id="IPR025716">
    <property type="entry name" value="Post-transcriptional_regulator"/>
</dbReference>
<evidence type="ECO:0000313" key="1">
    <source>
        <dbReference type="EMBL" id="RNB90743.1"/>
    </source>
</evidence>
<gene>
    <name evidence="1" type="ORF">EDM56_08940</name>
</gene>
<keyword evidence="2" id="KW-1185">Reference proteome</keyword>
<evidence type="ECO:0008006" key="3">
    <source>
        <dbReference type="Google" id="ProtNLM"/>
    </source>
</evidence>
<name>A0A3M8DRG7_9BACL</name>
<dbReference type="OrthoDB" id="2990595at2"/>
<dbReference type="Pfam" id="PF13797">
    <property type="entry name" value="Post_transc_reg"/>
    <property type="match status" value="1"/>
</dbReference>
<dbReference type="RefSeq" id="WP_122917671.1">
    <property type="nucleotide sequence ID" value="NZ_RHHQ01000007.1"/>
</dbReference>
<organism evidence="1 2">
    <name type="scientific">Brevibacillus fluminis</name>
    <dbReference type="NCBI Taxonomy" id="511487"/>
    <lineage>
        <taxon>Bacteria</taxon>
        <taxon>Bacillati</taxon>
        <taxon>Bacillota</taxon>
        <taxon>Bacilli</taxon>
        <taxon>Bacillales</taxon>
        <taxon>Paenibacillaceae</taxon>
        <taxon>Brevibacillus</taxon>
    </lineage>
</organism>
<dbReference type="EMBL" id="RHHQ01000007">
    <property type="protein sequence ID" value="RNB90743.1"/>
    <property type="molecule type" value="Genomic_DNA"/>
</dbReference>